<feature type="transmembrane region" description="Helical" evidence="4">
    <location>
        <begin position="14"/>
        <end position="31"/>
    </location>
</feature>
<dbReference type="AlphaFoldDB" id="A0A1I2I0F9"/>
<dbReference type="Pfam" id="PF03720">
    <property type="entry name" value="UDPG_MGDP_dh_C"/>
    <property type="match status" value="1"/>
</dbReference>
<evidence type="ECO:0000313" key="6">
    <source>
        <dbReference type="EMBL" id="SFF35198.1"/>
    </source>
</evidence>
<keyword evidence="2" id="KW-0520">NAD</keyword>
<dbReference type="Pfam" id="PF00984">
    <property type="entry name" value="UDPG_MGDP_dh"/>
    <property type="match status" value="1"/>
</dbReference>
<dbReference type="GO" id="GO:0016616">
    <property type="term" value="F:oxidoreductase activity, acting on the CH-OH group of donors, NAD or NADP as acceptor"/>
    <property type="evidence" value="ECO:0007669"/>
    <property type="project" value="InterPro"/>
</dbReference>
<dbReference type="GO" id="GO:0051287">
    <property type="term" value="F:NAD binding"/>
    <property type="evidence" value="ECO:0007669"/>
    <property type="project" value="InterPro"/>
</dbReference>
<dbReference type="PANTHER" id="PTHR43491:SF1">
    <property type="entry name" value="UDP-N-ACETYL-D-MANNOSAMINE DEHYDROGENASE"/>
    <property type="match status" value="1"/>
</dbReference>
<keyword evidence="4" id="KW-0472">Membrane</keyword>
<dbReference type="InterPro" id="IPR028359">
    <property type="entry name" value="UDP_ManNAc/GlcNAc_DH"/>
</dbReference>
<dbReference type="Proteomes" id="UP000198855">
    <property type="component" value="Unassembled WGS sequence"/>
</dbReference>
<gene>
    <name evidence="6" type="ORF">SAMN05216378_0055</name>
</gene>
<dbReference type="EMBL" id="FOMT01000010">
    <property type="protein sequence ID" value="SFF35198.1"/>
    <property type="molecule type" value="Genomic_DNA"/>
</dbReference>
<reference evidence="7" key="1">
    <citation type="submission" date="2016-10" db="EMBL/GenBank/DDBJ databases">
        <authorList>
            <person name="Varghese N."/>
            <person name="Submissions S."/>
        </authorList>
    </citation>
    <scope>NUCLEOTIDE SEQUENCE [LARGE SCALE GENOMIC DNA]</scope>
    <source>
        <strain evidence="7">CGMCC 1.10784</strain>
    </source>
</reference>
<evidence type="ECO:0000256" key="1">
    <source>
        <dbReference type="ARBA" id="ARBA00023002"/>
    </source>
</evidence>
<comment type="similarity">
    <text evidence="3">Belongs to the UDP-glucose/GDP-mannose dehydrogenase family.</text>
</comment>
<dbReference type="SUPFAM" id="SSF52413">
    <property type="entry name" value="UDP-glucose/GDP-mannose dehydrogenase C-terminal domain"/>
    <property type="match status" value="1"/>
</dbReference>
<evidence type="ECO:0000256" key="2">
    <source>
        <dbReference type="ARBA" id="ARBA00023027"/>
    </source>
</evidence>
<protein>
    <submittedName>
        <fullName evidence="6">UDP-N-acetyl-D-glucosamine dehydrogenase</fullName>
    </submittedName>
</protein>
<name>A0A1I2I0F9_9BACL</name>
<dbReference type="PANTHER" id="PTHR43491">
    <property type="entry name" value="UDP-N-ACETYL-D-MANNOSAMINE DEHYDROGENASE"/>
    <property type="match status" value="1"/>
</dbReference>
<evidence type="ECO:0000259" key="5">
    <source>
        <dbReference type="SMART" id="SM00984"/>
    </source>
</evidence>
<evidence type="ECO:0000256" key="3">
    <source>
        <dbReference type="PIRNR" id="PIRNR000124"/>
    </source>
</evidence>
<dbReference type="GO" id="GO:0000271">
    <property type="term" value="P:polysaccharide biosynthetic process"/>
    <property type="evidence" value="ECO:0007669"/>
    <property type="project" value="InterPro"/>
</dbReference>
<dbReference type="InterPro" id="IPR014026">
    <property type="entry name" value="UDP-Glc/GDP-Man_DH_dimer"/>
</dbReference>
<dbReference type="InterPro" id="IPR036220">
    <property type="entry name" value="UDP-Glc/GDP-Man_DH_C_sf"/>
</dbReference>
<dbReference type="STRING" id="1045775.SAMN05216378_0055"/>
<evidence type="ECO:0000313" key="7">
    <source>
        <dbReference type="Proteomes" id="UP000198855"/>
    </source>
</evidence>
<dbReference type="PIRSF" id="PIRSF000124">
    <property type="entry name" value="UDPglc_GDPman_dh"/>
    <property type="match status" value="1"/>
</dbReference>
<keyword evidence="7" id="KW-1185">Reference proteome</keyword>
<organism evidence="6 7">
    <name type="scientific">Paenibacillus catalpae</name>
    <dbReference type="NCBI Taxonomy" id="1045775"/>
    <lineage>
        <taxon>Bacteria</taxon>
        <taxon>Bacillati</taxon>
        <taxon>Bacillota</taxon>
        <taxon>Bacilli</taxon>
        <taxon>Bacillales</taxon>
        <taxon>Paenibacillaceae</taxon>
        <taxon>Paenibacillus</taxon>
    </lineage>
</organism>
<dbReference type="SUPFAM" id="SSF51735">
    <property type="entry name" value="NAD(P)-binding Rossmann-fold domains"/>
    <property type="match status" value="1"/>
</dbReference>
<sequence length="443" mass="48601">MKEDHTVEVMQKKVAIIGLGFVGLPLSMMFVRKGFHVIGIDYDSRKISAIQQGKSYIQDLSDSDIAEAVQSGRWQVSADYAALSGADTVIICVPTPLSPDNSPDLSYLTDTCSRLAPLLTPGQLVVIESSTYPGTTREVVLPLLEKSGLRIGQQLYLGYSPERIDPGNKSISFSDIPKIISGITADCERKLYAVYSQVFEQVVTVSTTEAAETAKLLENSYRFINISFINEFAQLCDRLNVNVWEVIKAAATKPYGFSAFYPGPGVGGHCIPVDPLYLQWKAAQAGITSRFIELSQQVNDSLPAYLADRIEQELPGRKRLAGARILVYGVTYKPDIADVRESAALPIINTLLHRGAAVDYHDPYIPHIKLEDGSKLQGIELTGERLKQADCVLICMNHEVMPGDLIIKHSRFIFDTRHSLSVNPADHPITGKLVTFGDGTTIG</sequence>
<accession>A0A1I2I0F9</accession>
<keyword evidence="4" id="KW-1133">Transmembrane helix</keyword>
<dbReference type="NCBIfam" id="TIGR03026">
    <property type="entry name" value="NDP-sugDHase"/>
    <property type="match status" value="1"/>
</dbReference>
<proteinExistence type="inferred from homology"/>
<evidence type="ECO:0000256" key="4">
    <source>
        <dbReference type="SAM" id="Phobius"/>
    </source>
</evidence>
<keyword evidence="1" id="KW-0560">Oxidoreductase</keyword>
<dbReference type="InterPro" id="IPR008927">
    <property type="entry name" value="6-PGluconate_DH-like_C_sf"/>
</dbReference>
<dbReference type="InterPro" id="IPR017476">
    <property type="entry name" value="UDP-Glc/GDP-Man"/>
</dbReference>
<dbReference type="InterPro" id="IPR014027">
    <property type="entry name" value="UDP-Glc/GDP-Man_DH_C"/>
</dbReference>
<dbReference type="InterPro" id="IPR036291">
    <property type="entry name" value="NAD(P)-bd_dom_sf"/>
</dbReference>
<dbReference type="GO" id="GO:0016628">
    <property type="term" value="F:oxidoreductase activity, acting on the CH-CH group of donors, NAD or NADP as acceptor"/>
    <property type="evidence" value="ECO:0007669"/>
    <property type="project" value="InterPro"/>
</dbReference>
<dbReference type="RefSeq" id="WP_245773195.1">
    <property type="nucleotide sequence ID" value="NZ_FOMT01000010.1"/>
</dbReference>
<dbReference type="SMART" id="SM00984">
    <property type="entry name" value="UDPG_MGDP_dh_C"/>
    <property type="match status" value="1"/>
</dbReference>
<dbReference type="PIRSF" id="PIRSF500136">
    <property type="entry name" value="UDP_ManNAc_DH"/>
    <property type="match status" value="1"/>
</dbReference>
<keyword evidence="4" id="KW-0812">Transmembrane</keyword>
<feature type="domain" description="UDP-glucose/GDP-mannose dehydrogenase C-terminal" evidence="5">
    <location>
        <begin position="326"/>
        <end position="422"/>
    </location>
</feature>
<dbReference type="SUPFAM" id="SSF48179">
    <property type="entry name" value="6-phosphogluconate dehydrogenase C-terminal domain-like"/>
    <property type="match status" value="1"/>
</dbReference>
<dbReference type="Pfam" id="PF03721">
    <property type="entry name" value="UDPG_MGDP_dh_N"/>
    <property type="match status" value="1"/>
</dbReference>
<dbReference type="InterPro" id="IPR001732">
    <property type="entry name" value="UDP-Glc/GDP-Man_DH_N"/>
</dbReference>
<dbReference type="Gene3D" id="3.40.50.720">
    <property type="entry name" value="NAD(P)-binding Rossmann-like Domain"/>
    <property type="match status" value="2"/>
</dbReference>